<proteinExistence type="predicted"/>
<dbReference type="Proteomes" id="UP000318453">
    <property type="component" value="Plasmid pEu3"/>
</dbReference>
<reference evidence="1" key="1">
    <citation type="submission" date="2019-08" db="EMBL/GenBank/DDBJ databases">
        <title>Carotenoids and Carotenoid Binding Proteins in the Halophilic Cyanobacterium Euhalothece sp. ZM00.</title>
        <authorList>
            <person name="Cho S.M."/>
            <person name="Song J.Y."/>
            <person name="Park Y.-I."/>
        </authorList>
    </citation>
    <scope>NUCLEOTIDE SEQUENCE [LARGE SCALE GENOMIC DNA]</scope>
    <source>
        <strain evidence="1">Z-M001</strain>
        <plasmid evidence="1">pEu3</plasmid>
    </source>
</reference>
<geneLocation type="plasmid" evidence="2">
    <name>peu3</name>
</geneLocation>
<evidence type="ECO:0000313" key="2">
    <source>
        <dbReference type="Proteomes" id="UP000318453"/>
    </source>
</evidence>
<dbReference type="EMBL" id="CP042329">
    <property type="protein sequence ID" value="QDZ41696.1"/>
    <property type="molecule type" value="Genomic_DNA"/>
</dbReference>
<name>A0A5B8NRL6_9CHRO</name>
<accession>A0A5B8NRL6</accession>
<keyword evidence="2" id="KW-1185">Reference proteome</keyword>
<dbReference type="KEGG" id="enn:FRE64_17180"/>
<keyword evidence="1" id="KW-0614">Plasmid</keyword>
<dbReference type="AlphaFoldDB" id="A0A5B8NRL6"/>
<gene>
    <name evidence="1" type="ORF">FRE64_17180</name>
</gene>
<sequence length="68" mass="7627">MSGLKLLLPLRYVTHETDTNVKVEEESDKQAYHSPRRRGGRVSVVALPKSGFINPCGKYLTPPQFLEA</sequence>
<organism evidence="1 2">
    <name type="scientific">Euhalothece natronophila Z-M001</name>
    <dbReference type="NCBI Taxonomy" id="522448"/>
    <lineage>
        <taxon>Bacteria</taxon>
        <taxon>Bacillati</taxon>
        <taxon>Cyanobacteriota</taxon>
        <taxon>Cyanophyceae</taxon>
        <taxon>Oscillatoriophycideae</taxon>
        <taxon>Chroococcales</taxon>
        <taxon>Halothecacae</taxon>
        <taxon>Halothece cluster</taxon>
        <taxon>Euhalothece</taxon>
    </lineage>
</organism>
<evidence type="ECO:0000313" key="1">
    <source>
        <dbReference type="EMBL" id="QDZ41696.1"/>
    </source>
</evidence>
<dbReference type="RefSeq" id="WP_146297655.1">
    <property type="nucleotide sequence ID" value="NZ_CP042329.1"/>
</dbReference>
<protein>
    <submittedName>
        <fullName evidence="1">Uncharacterized protein</fullName>
    </submittedName>
</protein>